<feature type="transmembrane region" description="Helical" evidence="8">
    <location>
        <begin position="33"/>
        <end position="57"/>
    </location>
</feature>
<evidence type="ECO:0000256" key="8">
    <source>
        <dbReference type="SAM" id="Phobius"/>
    </source>
</evidence>
<sequence>GIAVSGMAGMSKERELPEEQKKKAVKEFNFKKGIMVATFSGIMSACFNFGITAATPIQQTTKGLLASHHASNIWNGLPSLIVLLWGGFTTNFIWCLVLHLKNRSGRQYLASTSAPDENRILTGLDGPGYSEPAGTAAALAGWPRVPLLNNYTLSAIAGVTWYLLIFL</sequence>
<keyword evidence="3" id="KW-0997">Cell inner membrane</keyword>
<evidence type="ECO:0000256" key="6">
    <source>
        <dbReference type="ARBA" id="ARBA00022989"/>
    </source>
</evidence>
<accession>T0ZT44</accession>
<feature type="non-terminal residue" evidence="9">
    <location>
        <position position="1"/>
    </location>
</feature>
<evidence type="ECO:0000256" key="2">
    <source>
        <dbReference type="ARBA" id="ARBA00022475"/>
    </source>
</evidence>
<evidence type="ECO:0000256" key="7">
    <source>
        <dbReference type="ARBA" id="ARBA00023136"/>
    </source>
</evidence>
<keyword evidence="6 8" id="KW-1133">Transmembrane helix</keyword>
<dbReference type="GO" id="GO:0015293">
    <property type="term" value="F:symporter activity"/>
    <property type="evidence" value="ECO:0007669"/>
    <property type="project" value="UniProtKB-KW"/>
</dbReference>
<evidence type="ECO:0000313" key="9">
    <source>
        <dbReference type="EMBL" id="EQD47863.1"/>
    </source>
</evidence>
<feature type="non-terminal residue" evidence="9">
    <location>
        <position position="167"/>
    </location>
</feature>
<evidence type="ECO:0000256" key="5">
    <source>
        <dbReference type="ARBA" id="ARBA00022847"/>
    </source>
</evidence>
<dbReference type="Pfam" id="PF06379">
    <property type="entry name" value="RhaT"/>
    <property type="match status" value="1"/>
</dbReference>
<comment type="caution">
    <text evidence="9">The sequence shown here is derived from an EMBL/GenBank/DDBJ whole genome shotgun (WGS) entry which is preliminary data.</text>
</comment>
<reference evidence="9" key="2">
    <citation type="journal article" date="2014" name="ISME J.">
        <title>Microbial stratification in low pH oxic and suboxic macroscopic growths along an acid mine drainage.</title>
        <authorList>
            <person name="Mendez-Garcia C."/>
            <person name="Mesa V."/>
            <person name="Sprenger R.R."/>
            <person name="Richter M."/>
            <person name="Diez M.S."/>
            <person name="Solano J."/>
            <person name="Bargiela R."/>
            <person name="Golyshina O.V."/>
            <person name="Manteca A."/>
            <person name="Ramos J.L."/>
            <person name="Gallego J.R."/>
            <person name="Llorente I."/>
            <person name="Martins Dos Santos V.A."/>
            <person name="Jensen O.N."/>
            <person name="Pelaez A.I."/>
            <person name="Sanchez J."/>
            <person name="Ferrer M."/>
        </authorList>
    </citation>
    <scope>NUCLEOTIDE SEQUENCE</scope>
</reference>
<dbReference type="EMBL" id="AUZZ01005937">
    <property type="protein sequence ID" value="EQD47863.1"/>
    <property type="molecule type" value="Genomic_DNA"/>
</dbReference>
<name>T0ZT44_9ZZZZ</name>
<reference evidence="9" key="1">
    <citation type="submission" date="2013-08" db="EMBL/GenBank/DDBJ databases">
        <authorList>
            <person name="Mendez C."/>
            <person name="Richter M."/>
            <person name="Ferrer M."/>
            <person name="Sanchez J."/>
        </authorList>
    </citation>
    <scope>NUCLEOTIDE SEQUENCE</scope>
</reference>
<evidence type="ECO:0000256" key="4">
    <source>
        <dbReference type="ARBA" id="ARBA00022692"/>
    </source>
</evidence>
<protein>
    <submittedName>
        <fullName evidence="9">Rhamnose-proton symporter</fullName>
    </submittedName>
</protein>
<keyword evidence="1" id="KW-0813">Transport</keyword>
<dbReference type="AlphaFoldDB" id="T0ZT44"/>
<feature type="transmembrane region" description="Helical" evidence="8">
    <location>
        <begin position="77"/>
        <end position="98"/>
    </location>
</feature>
<evidence type="ECO:0000256" key="1">
    <source>
        <dbReference type="ARBA" id="ARBA00022448"/>
    </source>
</evidence>
<organism evidence="9">
    <name type="scientific">mine drainage metagenome</name>
    <dbReference type="NCBI Taxonomy" id="410659"/>
    <lineage>
        <taxon>unclassified sequences</taxon>
        <taxon>metagenomes</taxon>
        <taxon>ecological metagenomes</taxon>
    </lineage>
</organism>
<dbReference type="GO" id="GO:0016020">
    <property type="term" value="C:membrane"/>
    <property type="evidence" value="ECO:0007669"/>
    <property type="project" value="InterPro"/>
</dbReference>
<dbReference type="InterPro" id="IPR004673">
    <property type="entry name" value="L-rhamnose-proton_sym_RhaT"/>
</dbReference>
<gene>
    <name evidence="9" type="ORF">B2A_08256</name>
</gene>
<dbReference type="GO" id="GO:0015153">
    <property type="term" value="F:rhamnose transmembrane transporter activity"/>
    <property type="evidence" value="ECO:0007669"/>
    <property type="project" value="InterPro"/>
</dbReference>
<evidence type="ECO:0000256" key="3">
    <source>
        <dbReference type="ARBA" id="ARBA00022519"/>
    </source>
</evidence>
<keyword evidence="5" id="KW-0769">Symport</keyword>
<keyword evidence="7 8" id="KW-0472">Membrane</keyword>
<keyword evidence="2" id="KW-1003">Cell membrane</keyword>
<keyword evidence="4 8" id="KW-0812">Transmembrane</keyword>
<proteinExistence type="predicted"/>